<dbReference type="Proteomes" id="UP000299102">
    <property type="component" value="Unassembled WGS sequence"/>
</dbReference>
<dbReference type="EMBL" id="BGZK01000048">
    <property type="protein sequence ID" value="GBP11874.1"/>
    <property type="molecule type" value="Genomic_DNA"/>
</dbReference>
<comment type="caution">
    <text evidence="2">The sequence shown here is derived from an EMBL/GenBank/DDBJ whole genome shotgun (WGS) entry which is preliminary data.</text>
</comment>
<feature type="region of interest" description="Disordered" evidence="1">
    <location>
        <begin position="18"/>
        <end position="37"/>
    </location>
</feature>
<evidence type="ECO:0000313" key="3">
    <source>
        <dbReference type="Proteomes" id="UP000299102"/>
    </source>
</evidence>
<protein>
    <submittedName>
        <fullName evidence="2">Uncharacterized protein</fullName>
    </submittedName>
</protein>
<organism evidence="2 3">
    <name type="scientific">Eumeta variegata</name>
    <name type="common">Bagworm moth</name>
    <name type="synonym">Eumeta japonica</name>
    <dbReference type="NCBI Taxonomy" id="151549"/>
    <lineage>
        <taxon>Eukaryota</taxon>
        <taxon>Metazoa</taxon>
        <taxon>Ecdysozoa</taxon>
        <taxon>Arthropoda</taxon>
        <taxon>Hexapoda</taxon>
        <taxon>Insecta</taxon>
        <taxon>Pterygota</taxon>
        <taxon>Neoptera</taxon>
        <taxon>Endopterygota</taxon>
        <taxon>Lepidoptera</taxon>
        <taxon>Glossata</taxon>
        <taxon>Ditrysia</taxon>
        <taxon>Tineoidea</taxon>
        <taxon>Psychidae</taxon>
        <taxon>Oiketicinae</taxon>
        <taxon>Eumeta</taxon>
    </lineage>
</organism>
<evidence type="ECO:0000256" key="1">
    <source>
        <dbReference type="SAM" id="MobiDB-lite"/>
    </source>
</evidence>
<gene>
    <name evidence="2" type="ORF">EVAR_74512_1</name>
</gene>
<proteinExistence type="predicted"/>
<accession>A0A4C1TCK8</accession>
<reference evidence="2 3" key="1">
    <citation type="journal article" date="2019" name="Commun. Biol.">
        <title>The bagworm genome reveals a unique fibroin gene that provides high tensile strength.</title>
        <authorList>
            <person name="Kono N."/>
            <person name="Nakamura H."/>
            <person name="Ohtoshi R."/>
            <person name="Tomita M."/>
            <person name="Numata K."/>
            <person name="Arakawa K."/>
        </authorList>
    </citation>
    <scope>NUCLEOTIDE SEQUENCE [LARGE SCALE GENOMIC DNA]</scope>
</reference>
<dbReference type="AlphaFoldDB" id="A0A4C1TCK8"/>
<sequence>MSRRLTENQIAQIIHDFSDSESEGIEDGSREHFGRGRGYKQQQFYGKTGSNGAKLHHIHLVLDNNIIEEHRLENNPNLTKDIRAIMSKLIDKESLPSSDEAGPSAQK</sequence>
<evidence type="ECO:0000313" key="2">
    <source>
        <dbReference type="EMBL" id="GBP11874.1"/>
    </source>
</evidence>
<name>A0A4C1TCK8_EUMVA</name>
<dbReference type="OrthoDB" id="7480326at2759"/>
<keyword evidence="3" id="KW-1185">Reference proteome</keyword>